<dbReference type="InterPro" id="IPR050276">
    <property type="entry name" value="MshD_Acetyltransferase"/>
</dbReference>
<proteinExistence type="predicted"/>
<dbReference type="Pfam" id="PF00583">
    <property type="entry name" value="Acetyltransf_1"/>
    <property type="match status" value="1"/>
</dbReference>
<protein>
    <recommendedName>
        <fullName evidence="1">N-acetyltransferase domain-containing protein</fullName>
    </recommendedName>
</protein>
<feature type="domain" description="N-acetyltransferase" evidence="1">
    <location>
        <begin position="2"/>
        <end position="147"/>
    </location>
</feature>
<dbReference type="OrthoDB" id="156739at2"/>
<dbReference type="GO" id="GO:0016747">
    <property type="term" value="F:acyltransferase activity, transferring groups other than amino-acyl groups"/>
    <property type="evidence" value="ECO:0007669"/>
    <property type="project" value="InterPro"/>
</dbReference>
<gene>
    <name evidence="2" type="ORF">AWH48_01155</name>
</gene>
<dbReference type="Proteomes" id="UP000077271">
    <property type="component" value="Unassembled WGS sequence"/>
</dbReference>
<sequence length="147" mass="16521">MLIIRKANEREEARLFQKMGKTVEESTVGFAQNGNQASADMFDLLLKSGAYYLIAQEHNLIKGWILIGQDFSTLKPVQTAGIFSLYVSPEYRSSGIGRKLINGALTELKQQGYQQVQLYVFTGNPAKCLYEQIGFKDICTLMSLEIK</sequence>
<dbReference type="CDD" id="cd04301">
    <property type="entry name" value="NAT_SF"/>
    <property type="match status" value="1"/>
</dbReference>
<name>A0A177KWY2_9BACI</name>
<dbReference type="Gene3D" id="3.40.630.30">
    <property type="match status" value="1"/>
</dbReference>
<dbReference type="EMBL" id="LQWZ01000012">
    <property type="protein sequence ID" value="OAH57656.1"/>
    <property type="molecule type" value="Genomic_DNA"/>
</dbReference>
<evidence type="ECO:0000313" key="3">
    <source>
        <dbReference type="Proteomes" id="UP000077271"/>
    </source>
</evidence>
<dbReference type="RefSeq" id="WP_018393081.1">
    <property type="nucleotide sequence ID" value="NZ_LQWZ01000012.1"/>
</dbReference>
<evidence type="ECO:0000259" key="1">
    <source>
        <dbReference type="PROSITE" id="PS51186"/>
    </source>
</evidence>
<reference evidence="2 3" key="1">
    <citation type="submission" date="2016-01" db="EMBL/GenBank/DDBJ databases">
        <title>Investigation of taxonomic status of Bacillus aminovorans.</title>
        <authorList>
            <person name="Verma A."/>
            <person name="Pal Y."/>
            <person name="Krishnamurthi S."/>
        </authorList>
    </citation>
    <scope>NUCLEOTIDE SEQUENCE [LARGE SCALE GENOMIC DNA]</scope>
    <source>
        <strain evidence="2 3">DSM 4337</strain>
    </source>
</reference>
<dbReference type="SUPFAM" id="SSF55729">
    <property type="entry name" value="Acyl-CoA N-acyltransferases (Nat)"/>
    <property type="match status" value="1"/>
</dbReference>
<organism evidence="2 3">
    <name type="scientific">Domibacillus aminovorans</name>
    <dbReference type="NCBI Taxonomy" id="29332"/>
    <lineage>
        <taxon>Bacteria</taxon>
        <taxon>Bacillati</taxon>
        <taxon>Bacillota</taxon>
        <taxon>Bacilli</taxon>
        <taxon>Bacillales</taxon>
        <taxon>Bacillaceae</taxon>
        <taxon>Domibacillus</taxon>
    </lineage>
</organism>
<dbReference type="InterPro" id="IPR000182">
    <property type="entry name" value="GNAT_dom"/>
</dbReference>
<dbReference type="PANTHER" id="PTHR43617">
    <property type="entry name" value="L-AMINO ACID N-ACETYLTRANSFERASE"/>
    <property type="match status" value="1"/>
</dbReference>
<dbReference type="PROSITE" id="PS51186">
    <property type="entry name" value="GNAT"/>
    <property type="match status" value="1"/>
</dbReference>
<evidence type="ECO:0000313" key="2">
    <source>
        <dbReference type="EMBL" id="OAH57656.1"/>
    </source>
</evidence>
<dbReference type="InterPro" id="IPR016181">
    <property type="entry name" value="Acyl_CoA_acyltransferase"/>
</dbReference>
<accession>A0A177KWY2</accession>
<comment type="caution">
    <text evidence="2">The sequence shown here is derived from an EMBL/GenBank/DDBJ whole genome shotgun (WGS) entry which is preliminary data.</text>
</comment>
<dbReference type="AlphaFoldDB" id="A0A177KWY2"/>